<dbReference type="GeneID" id="25564965"/>
<dbReference type="Pfam" id="PF09809">
    <property type="entry name" value="MRP-L27"/>
    <property type="match status" value="1"/>
</dbReference>
<sequence length="166" mass="17735">MFRSSALRMGAAAARSITMMNKPTNFKGKFAKRKPGLSTRKGRAPKPSLTAKKGPVGYYKGSGVGAKGTRSARGVFVRDPAKIPTILRPAASLATKFKPYVAVDAPKMTTAPPTAHDFIEEALLQPIWEDADIKAQLAELEAMGVDVAAVGLTPESSDGKFDAWMR</sequence>
<evidence type="ECO:0000313" key="3">
    <source>
        <dbReference type="Proteomes" id="UP000054408"/>
    </source>
</evidence>
<reference evidence="2 3" key="1">
    <citation type="submission" date="2010-05" db="EMBL/GenBank/DDBJ databases">
        <title>The Genome Sequence of Thecamonas trahens ATCC 50062.</title>
        <authorList>
            <consortium name="The Broad Institute Genome Sequencing Platform"/>
            <person name="Russ C."/>
            <person name="Cuomo C."/>
            <person name="Shea T."/>
            <person name="Young S.K."/>
            <person name="Zeng Q."/>
            <person name="Koehrsen M."/>
            <person name="Haas B."/>
            <person name="Borodovsky M."/>
            <person name="Guigo R."/>
            <person name="Alvarado L."/>
            <person name="Berlin A."/>
            <person name="Bochicchio J."/>
            <person name="Borenstein D."/>
            <person name="Chapman S."/>
            <person name="Chen Z."/>
            <person name="Freedman E."/>
            <person name="Gellesch M."/>
            <person name="Goldberg J."/>
            <person name="Griggs A."/>
            <person name="Gujja S."/>
            <person name="Heilman E."/>
            <person name="Heiman D."/>
            <person name="Hepburn T."/>
            <person name="Howarth C."/>
            <person name="Jen D."/>
            <person name="Larson L."/>
            <person name="Mehta T."/>
            <person name="Park D."/>
            <person name="Pearson M."/>
            <person name="Roberts A."/>
            <person name="Saif S."/>
            <person name="Shenoy N."/>
            <person name="Sisk P."/>
            <person name="Stolte C."/>
            <person name="Sykes S."/>
            <person name="Thomson T."/>
            <person name="Walk T."/>
            <person name="White J."/>
            <person name="Yandava C."/>
            <person name="Burger G."/>
            <person name="Gray M.W."/>
            <person name="Holland P.W.H."/>
            <person name="King N."/>
            <person name="Lang F.B.F."/>
            <person name="Roger A.J."/>
            <person name="Ruiz-Trillo I."/>
            <person name="Lander E."/>
            <person name="Nusbaum C."/>
        </authorList>
    </citation>
    <scope>NUCLEOTIDE SEQUENCE [LARGE SCALE GENOMIC DNA]</scope>
    <source>
        <strain evidence="2 3">ATCC 50062</strain>
    </source>
</reference>
<gene>
    <name evidence="2" type="ORF">AMSG_05591</name>
</gene>
<dbReference type="Proteomes" id="UP000054408">
    <property type="component" value="Unassembled WGS sequence"/>
</dbReference>
<dbReference type="EMBL" id="GL349456">
    <property type="protein sequence ID" value="KNC49555.1"/>
    <property type="molecule type" value="Genomic_DNA"/>
</dbReference>
<dbReference type="InterPro" id="IPR019189">
    <property type="entry name" value="Ribosomal_mL41"/>
</dbReference>
<dbReference type="GO" id="GO:0005762">
    <property type="term" value="C:mitochondrial large ribosomal subunit"/>
    <property type="evidence" value="ECO:0007669"/>
    <property type="project" value="InterPro"/>
</dbReference>
<name>A0A0L0DBD1_THETB</name>
<dbReference type="GO" id="GO:0003735">
    <property type="term" value="F:structural constituent of ribosome"/>
    <property type="evidence" value="ECO:0007669"/>
    <property type="project" value="InterPro"/>
</dbReference>
<dbReference type="AlphaFoldDB" id="A0A0L0DBD1"/>
<keyword evidence="3" id="KW-1185">Reference proteome</keyword>
<evidence type="ECO:0000313" key="2">
    <source>
        <dbReference type="EMBL" id="KNC49555.1"/>
    </source>
</evidence>
<dbReference type="RefSeq" id="XP_013757664.1">
    <property type="nucleotide sequence ID" value="XM_013902210.1"/>
</dbReference>
<organism evidence="2 3">
    <name type="scientific">Thecamonas trahens ATCC 50062</name>
    <dbReference type="NCBI Taxonomy" id="461836"/>
    <lineage>
        <taxon>Eukaryota</taxon>
        <taxon>Apusozoa</taxon>
        <taxon>Apusomonadida</taxon>
        <taxon>Apusomonadidae</taxon>
        <taxon>Thecamonas</taxon>
    </lineage>
</organism>
<proteinExistence type="predicted"/>
<feature type="region of interest" description="Disordered" evidence="1">
    <location>
        <begin position="28"/>
        <end position="52"/>
    </location>
</feature>
<feature type="compositionally biased region" description="Basic residues" evidence="1">
    <location>
        <begin position="29"/>
        <end position="44"/>
    </location>
</feature>
<protein>
    <submittedName>
        <fullName evidence="2">Uncharacterized protein</fullName>
    </submittedName>
</protein>
<accession>A0A0L0DBD1</accession>
<evidence type="ECO:0000256" key="1">
    <source>
        <dbReference type="SAM" id="MobiDB-lite"/>
    </source>
</evidence>